<evidence type="ECO:0000313" key="2">
    <source>
        <dbReference type="EMBL" id="BBM82387.1"/>
    </source>
</evidence>
<organism evidence="2 3">
    <name type="scientific">Uabimicrobium amorphum</name>
    <dbReference type="NCBI Taxonomy" id="2596890"/>
    <lineage>
        <taxon>Bacteria</taxon>
        <taxon>Pseudomonadati</taxon>
        <taxon>Planctomycetota</taxon>
        <taxon>Candidatus Uabimicrobiia</taxon>
        <taxon>Candidatus Uabimicrobiales</taxon>
        <taxon>Candidatus Uabimicrobiaceae</taxon>
        <taxon>Candidatus Uabimicrobium</taxon>
    </lineage>
</organism>
<dbReference type="Gene3D" id="3.40.30.10">
    <property type="entry name" value="Glutaredoxin"/>
    <property type="match status" value="1"/>
</dbReference>
<keyword evidence="1" id="KW-1133">Transmembrane helix</keyword>
<protein>
    <recommendedName>
        <fullName evidence="4">RedB protein</fullName>
    </recommendedName>
</protein>
<sequence length="216" mass="24293">MEKAKTSSKFKKNTITFFVFFFGVLWLGAIIASFYFFGVYENTPGKLGIVPKKLLRTPQLGISKKKPTLLVFLHPRCPCSHATIGALEIIISRTANPCEVVVVFYAPKDEKKHWYQTRLFQKAQKISLLLQHKKSKIQLRTYVDREAQQSKKFGATISGTVLLYDAADALRFHGGITLSRGHFDSGDNFGVEAIVNILNKKSNKITQTPVFGCSIF</sequence>
<accession>A0A5S9F1A1</accession>
<dbReference type="Proteomes" id="UP000326354">
    <property type="component" value="Chromosome"/>
</dbReference>
<dbReference type="OrthoDB" id="1495450at2"/>
<gene>
    <name evidence="2" type="ORF">UABAM_00730</name>
</gene>
<feature type="transmembrane region" description="Helical" evidence="1">
    <location>
        <begin position="15"/>
        <end position="37"/>
    </location>
</feature>
<evidence type="ECO:0008006" key="4">
    <source>
        <dbReference type="Google" id="ProtNLM"/>
    </source>
</evidence>
<proteinExistence type="predicted"/>
<keyword evidence="1" id="KW-0472">Membrane</keyword>
<dbReference type="EMBL" id="AP019860">
    <property type="protein sequence ID" value="BBM82387.1"/>
    <property type="molecule type" value="Genomic_DNA"/>
</dbReference>
<dbReference type="KEGG" id="uam:UABAM_00730"/>
<dbReference type="SUPFAM" id="SSF52833">
    <property type="entry name" value="Thioredoxin-like"/>
    <property type="match status" value="1"/>
</dbReference>
<dbReference type="AlphaFoldDB" id="A0A5S9F1A1"/>
<dbReference type="InterPro" id="IPR036249">
    <property type="entry name" value="Thioredoxin-like_sf"/>
</dbReference>
<dbReference type="RefSeq" id="WP_151966636.1">
    <property type="nucleotide sequence ID" value="NZ_AP019860.1"/>
</dbReference>
<evidence type="ECO:0000256" key="1">
    <source>
        <dbReference type="SAM" id="Phobius"/>
    </source>
</evidence>
<reference evidence="2 3" key="1">
    <citation type="submission" date="2019-08" db="EMBL/GenBank/DDBJ databases">
        <title>Complete genome sequence of Candidatus Uab amorphum.</title>
        <authorList>
            <person name="Shiratori T."/>
            <person name="Suzuki S."/>
            <person name="Kakizawa Y."/>
            <person name="Ishida K."/>
        </authorList>
    </citation>
    <scope>NUCLEOTIDE SEQUENCE [LARGE SCALE GENOMIC DNA]</scope>
    <source>
        <strain evidence="2 3">SRT547</strain>
    </source>
</reference>
<keyword evidence="1" id="KW-0812">Transmembrane</keyword>
<evidence type="ECO:0000313" key="3">
    <source>
        <dbReference type="Proteomes" id="UP000326354"/>
    </source>
</evidence>
<name>A0A5S9F1A1_UABAM</name>
<keyword evidence="3" id="KW-1185">Reference proteome</keyword>